<protein>
    <submittedName>
        <fullName evidence="6">Putative flagellar hook-associated protein 3</fullName>
    </submittedName>
</protein>
<keyword evidence="6" id="KW-0966">Cell projection</keyword>
<dbReference type="NCBIfam" id="TIGR02550">
    <property type="entry name" value="flagell_flgL"/>
    <property type="match status" value="1"/>
</dbReference>
<dbReference type="AlphaFoldDB" id="K0IZS3"/>
<dbReference type="EMBL" id="AP012050">
    <property type="protein sequence ID" value="BAM48024.1"/>
    <property type="molecule type" value="Genomic_DNA"/>
</dbReference>
<sequence>MRISQGMISNNMLKNISSSYGNLNKYMNQFSTGKKITKPSDDPVVAMKGMNYRSQLSNIKQYERNLGEVNNWLNNADEAMHEVTEMLHRINDLTLQAANGTNDTDDRMNIAKEIDQLIDQMVNLANTRVNDKYLFNGTDTTGQVDPLTGERTPPFIRQDDGTFVVSNNTNDVLIEVSAGVRFKVNSDPSSVFSEDLFNDLQALVNDLNDPDVEASTLDNHIGKLETHLNNTLQERAQIGARMNRVELIENRLKNQSVSAEQMMSDNEDADTAEVIMNLTMQESIHRATLSAGARVMQPTLLDFLR</sequence>
<dbReference type="InterPro" id="IPR001029">
    <property type="entry name" value="Flagellin_N"/>
</dbReference>
<evidence type="ECO:0000259" key="5">
    <source>
        <dbReference type="Pfam" id="PF00700"/>
    </source>
</evidence>
<evidence type="ECO:0000313" key="6">
    <source>
        <dbReference type="EMBL" id="BAM48024.1"/>
    </source>
</evidence>
<gene>
    <name evidence="6" type="primary">flgL</name>
    <name evidence="6" type="ordered locus">AXY_18920</name>
</gene>
<dbReference type="KEGG" id="axl:AXY_18920"/>
<reference evidence="6 7" key="1">
    <citation type="submission" date="2011-01" db="EMBL/GenBank/DDBJ databases">
        <title>Whole genome sequence of Amphibacillus xylinus NBRC 15112.</title>
        <authorList>
            <person name="Nakazawa H."/>
            <person name="Katano Y."/>
            <person name="Nakamura S."/>
            <person name="Sasagawa M."/>
            <person name="Fukada J."/>
            <person name="Arai T."/>
            <person name="Sasakura N."/>
            <person name="Mochizuki D."/>
            <person name="Hosoyama A."/>
            <person name="Harada K."/>
            <person name="Horikawa H."/>
            <person name="Kato Y."/>
            <person name="Harada T."/>
            <person name="Sasaki K."/>
            <person name="Sekiguchi M."/>
            <person name="Hodoyama M."/>
            <person name="Nishiko R."/>
            <person name="Narita H."/>
            <person name="Hanamaki A."/>
            <person name="Hata C."/>
            <person name="Konno Y."/>
            <person name="Niimura Y."/>
            <person name="Yamazaki S."/>
            <person name="Fujita N."/>
        </authorList>
    </citation>
    <scope>NUCLEOTIDE SEQUENCE [LARGE SCALE GENOMIC DNA]</scope>
    <source>
        <strain evidence="7">ATCC 51415 / DSM 6626 / JCM 7361 / LMG 17667 / NBRC 15112 / Ep01</strain>
    </source>
</reference>
<organism evidence="6 7">
    <name type="scientific">Amphibacillus xylanus (strain ATCC 51415 / DSM 6626 / JCM 7361 / LMG 17667 / NBRC 15112 / Ep01)</name>
    <dbReference type="NCBI Taxonomy" id="698758"/>
    <lineage>
        <taxon>Bacteria</taxon>
        <taxon>Bacillati</taxon>
        <taxon>Bacillota</taxon>
        <taxon>Bacilli</taxon>
        <taxon>Bacillales</taxon>
        <taxon>Bacillaceae</taxon>
        <taxon>Amphibacillus</taxon>
    </lineage>
</organism>
<evidence type="ECO:0000313" key="7">
    <source>
        <dbReference type="Proteomes" id="UP000006294"/>
    </source>
</evidence>
<accession>K0IZS3</accession>
<dbReference type="PANTHER" id="PTHR42792">
    <property type="entry name" value="FLAGELLIN"/>
    <property type="match status" value="1"/>
</dbReference>
<dbReference type="PANTHER" id="PTHR42792:SF1">
    <property type="entry name" value="FLAGELLAR HOOK-ASSOCIATED PROTEIN 3"/>
    <property type="match status" value="1"/>
</dbReference>
<dbReference type="OrthoDB" id="9758307at2"/>
<proteinExistence type="inferred from homology"/>
<dbReference type="InterPro" id="IPR013384">
    <property type="entry name" value="Flagell_FlgL"/>
</dbReference>
<comment type="similarity">
    <text evidence="2">Belongs to the bacterial flagellin family.</text>
</comment>
<dbReference type="InterPro" id="IPR046358">
    <property type="entry name" value="Flagellin_C"/>
</dbReference>
<dbReference type="eggNOG" id="COG1344">
    <property type="taxonomic scope" value="Bacteria"/>
</dbReference>
<evidence type="ECO:0000259" key="4">
    <source>
        <dbReference type="Pfam" id="PF00669"/>
    </source>
</evidence>
<evidence type="ECO:0000256" key="1">
    <source>
        <dbReference type="ARBA" id="ARBA00004365"/>
    </source>
</evidence>
<evidence type="ECO:0000256" key="2">
    <source>
        <dbReference type="ARBA" id="ARBA00005709"/>
    </source>
</evidence>
<feature type="domain" description="Flagellin N-terminal" evidence="4">
    <location>
        <begin position="3"/>
        <end position="140"/>
    </location>
</feature>
<name>K0IZS3_AMPXN</name>
<dbReference type="SUPFAM" id="SSF64518">
    <property type="entry name" value="Phase 1 flagellin"/>
    <property type="match status" value="1"/>
</dbReference>
<dbReference type="Gene3D" id="1.20.1330.10">
    <property type="entry name" value="f41 fragment of flagellin, N-terminal domain"/>
    <property type="match status" value="1"/>
</dbReference>
<dbReference type="GO" id="GO:0071973">
    <property type="term" value="P:bacterial-type flagellum-dependent cell motility"/>
    <property type="evidence" value="ECO:0007669"/>
    <property type="project" value="InterPro"/>
</dbReference>
<dbReference type="PATRIC" id="fig|698758.3.peg.1893"/>
<keyword evidence="3" id="KW-0975">Bacterial flagellum</keyword>
<dbReference type="RefSeq" id="WP_015010611.1">
    <property type="nucleotide sequence ID" value="NC_018704.1"/>
</dbReference>
<keyword evidence="7" id="KW-1185">Reference proteome</keyword>
<evidence type="ECO:0000256" key="3">
    <source>
        <dbReference type="ARBA" id="ARBA00023143"/>
    </source>
</evidence>
<feature type="domain" description="Flagellin C-terminal" evidence="5">
    <location>
        <begin position="222"/>
        <end position="304"/>
    </location>
</feature>
<dbReference type="GO" id="GO:0009424">
    <property type="term" value="C:bacterial-type flagellum hook"/>
    <property type="evidence" value="ECO:0007669"/>
    <property type="project" value="InterPro"/>
</dbReference>
<dbReference type="STRING" id="698758.AXY_18920"/>
<dbReference type="Pfam" id="PF00669">
    <property type="entry name" value="Flagellin_N"/>
    <property type="match status" value="1"/>
</dbReference>
<comment type="subcellular location">
    <subcellularLocation>
        <location evidence="1">Bacterial flagellum</location>
    </subcellularLocation>
</comment>
<dbReference type="Pfam" id="PF00700">
    <property type="entry name" value="Flagellin_C"/>
    <property type="match status" value="1"/>
</dbReference>
<dbReference type="HOGENOM" id="CLU_024437_2_1_9"/>
<keyword evidence="6" id="KW-0282">Flagellum</keyword>
<dbReference type="GO" id="GO:0005198">
    <property type="term" value="F:structural molecule activity"/>
    <property type="evidence" value="ECO:0007669"/>
    <property type="project" value="InterPro"/>
</dbReference>
<keyword evidence="6" id="KW-0969">Cilium</keyword>
<dbReference type="InterPro" id="IPR001492">
    <property type="entry name" value="Flagellin"/>
</dbReference>
<dbReference type="Proteomes" id="UP000006294">
    <property type="component" value="Chromosome"/>
</dbReference>